<keyword evidence="6 10" id="KW-0418">Kinase</keyword>
<evidence type="ECO:0000256" key="4">
    <source>
        <dbReference type="ARBA" id="ARBA00022679"/>
    </source>
</evidence>
<dbReference type="AlphaFoldDB" id="A0A2P6ATQ4"/>
<comment type="similarity">
    <text evidence="1 10">Belongs to the GHMP kinase family. IspE subfamily.</text>
</comment>
<keyword evidence="5 10" id="KW-0547">Nucleotide-binding</keyword>
<evidence type="ECO:0000256" key="9">
    <source>
        <dbReference type="ARBA" id="ARBA00032554"/>
    </source>
</evidence>
<dbReference type="GO" id="GO:0005524">
    <property type="term" value="F:ATP binding"/>
    <property type="evidence" value="ECO:0007669"/>
    <property type="project" value="UniProtKB-UniRule"/>
</dbReference>
<evidence type="ECO:0000256" key="10">
    <source>
        <dbReference type="HAMAP-Rule" id="MF_00061"/>
    </source>
</evidence>
<accession>A0A2P6ATQ4</accession>
<protein>
    <recommendedName>
        <fullName evidence="3 10">4-diphosphocytidyl-2-C-methyl-D-erythritol kinase</fullName>
        <shortName evidence="10">CMK</shortName>
        <ecNumber evidence="2 10">2.7.1.148</ecNumber>
    </recommendedName>
    <alternativeName>
        <fullName evidence="9 10">4-(cytidine-5'-diphospho)-2-C-methyl-D-erythritol kinase</fullName>
    </alternativeName>
</protein>
<keyword evidence="14" id="KW-1185">Reference proteome</keyword>
<feature type="active site" evidence="10">
    <location>
        <position position="11"/>
    </location>
</feature>
<keyword evidence="7 10" id="KW-0067">ATP-binding</keyword>
<keyword evidence="4 10" id="KW-0808">Transferase</keyword>
<feature type="domain" description="GHMP kinase N-terminal" evidence="11">
    <location>
        <begin position="66"/>
        <end position="143"/>
    </location>
</feature>
<evidence type="ECO:0000256" key="2">
    <source>
        <dbReference type="ARBA" id="ARBA00012052"/>
    </source>
</evidence>
<dbReference type="InterPro" id="IPR006204">
    <property type="entry name" value="GHMP_kinase_N_dom"/>
</dbReference>
<dbReference type="InterPro" id="IPR020568">
    <property type="entry name" value="Ribosomal_Su5_D2-typ_SF"/>
</dbReference>
<dbReference type="OrthoDB" id="9809438at2"/>
<feature type="domain" description="GHMP kinase C-terminal" evidence="12">
    <location>
        <begin position="203"/>
        <end position="259"/>
    </location>
</feature>
<dbReference type="PANTHER" id="PTHR43527:SF2">
    <property type="entry name" value="4-DIPHOSPHOCYTIDYL-2-C-METHYL-D-ERYTHRITOL KINASE, CHLOROPLASTIC"/>
    <property type="match status" value="1"/>
</dbReference>
<evidence type="ECO:0000313" key="13">
    <source>
        <dbReference type="EMBL" id="PQA48243.1"/>
    </source>
</evidence>
<reference evidence="14" key="1">
    <citation type="submission" date="2018-02" db="EMBL/GenBank/DDBJ databases">
        <title>Genome sequencing of Solimonas sp. HR-BB.</title>
        <authorList>
            <person name="Lee Y."/>
            <person name="Jeon C.O."/>
        </authorList>
    </citation>
    <scope>NUCLEOTIDE SEQUENCE [LARGE SCALE GENOMIC DNA]</scope>
    <source>
        <strain evidence="14">HR-E</strain>
    </source>
</reference>
<dbReference type="EMBL" id="PTQZ01000050">
    <property type="protein sequence ID" value="PQA48243.1"/>
    <property type="molecule type" value="Genomic_DNA"/>
</dbReference>
<dbReference type="InterPro" id="IPR013750">
    <property type="entry name" value="GHMP_kinase_C_dom"/>
</dbReference>
<dbReference type="GO" id="GO:0050515">
    <property type="term" value="F:4-(cytidine 5'-diphospho)-2-C-methyl-D-erythritol kinase activity"/>
    <property type="evidence" value="ECO:0007669"/>
    <property type="project" value="UniProtKB-UniRule"/>
</dbReference>
<dbReference type="Proteomes" id="UP000243900">
    <property type="component" value="Unassembled WGS sequence"/>
</dbReference>
<dbReference type="GO" id="GO:0016114">
    <property type="term" value="P:terpenoid biosynthetic process"/>
    <property type="evidence" value="ECO:0007669"/>
    <property type="project" value="UniProtKB-UniRule"/>
</dbReference>
<dbReference type="InterPro" id="IPR004424">
    <property type="entry name" value="IspE"/>
</dbReference>
<evidence type="ECO:0000256" key="5">
    <source>
        <dbReference type="ARBA" id="ARBA00022741"/>
    </source>
</evidence>
<evidence type="ECO:0000256" key="1">
    <source>
        <dbReference type="ARBA" id="ARBA00009684"/>
    </source>
</evidence>
<evidence type="ECO:0000256" key="7">
    <source>
        <dbReference type="ARBA" id="ARBA00022840"/>
    </source>
</evidence>
<dbReference type="PIRSF" id="PIRSF010376">
    <property type="entry name" value="IspE"/>
    <property type="match status" value="1"/>
</dbReference>
<dbReference type="UniPathway" id="UPA00056">
    <property type="reaction ID" value="UER00094"/>
</dbReference>
<dbReference type="Pfam" id="PF08544">
    <property type="entry name" value="GHMP_kinases_C"/>
    <property type="match status" value="1"/>
</dbReference>
<evidence type="ECO:0000256" key="6">
    <source>
        <dbReference type="ARBA" id="ARBA00022777"/>
    </source>
</evidence>
<feature type="active site" evidence="10">
    <location>
        <position position="136"/>
    </location>
</feature>
<comment type="function">
    <text evidence="10">Catalyzes the phosphorylation of the position 2 hydroxy group of 4-diphosphocytidyl-2C-methyl-D-erythritol.</text>
</comment>
<evidence type="ECO:0000259" key="12">
    <source>
        <dbReference type="Pfam" id="PF08544"/>
    </source>
</evidence>
<evidence type="ECO:0000313" key="14">
    <source>
        <dbReference type="Proteomes" id="UP000243900"/>
    </source>
</evidence>
<dbReference type="NCBIfam" id="TIGR00154">
    <property type="entry name" value="ispE"/>
    <property type="match status" value="1"/>
</dbReference>
<comment type="caution">
    <text evidence="13">The sequence shown here is derived from an EMBL/GenBank/DDBJ whole genome shotgun (WGS) entry which is preliminary data.</text>
</comment>
<dbReference type="GO" id="GO:0019288">
    <property type="term" value="P:isopentenyl diphosphate biosynthetic process, methylerythritol 4-phosphate pathway"/>
    <property type="evidence" value="ECO:0007669"/>
    <property type="project" value="UniProtKB-UniRule"/>
</dbReference>
<organism evidence="13 14">
    <name type="scientific">Amnimonas aquatica</name>
    <dbReference type="NCBI Taxonomy" id="2094561"/>
    <lineage>
        <taxon>Bacteria</taxon>
        <taxon>Pseudomonadati</taxon>
        <taxon>Pseudomonadota</taxon>
        <taxon>Gammaproteobacteria</taxon>
        <taxon>Moraxellales</taxon>
        <taxon>Moraxellaceae</taxon>
        <taxon>Amnimonas</taxon>
    </lineage>
</organism>
<dbReference type="SUPFAM" id="SSF55060">
    <property type="entry name" value="GHMP Kinase, C-terminal domain"/>
    <property type="match status" value="1"/>
</dbReference>
<evidence type="ECO:0000259" key="11">
    <source>
        <dbReference type="Pfam" id="PF00288"/>
    </source>
</evidence>
<sequence>MTSLSLPAPAKLNLFLHVTGRRADGYHDLQTVFQFLDLSDDITFSLRADGDITLSPEIDGVPAAQNLIVRAARLLQRHTGCELGADIRLVKRLPMGGGLGGGSSDAATALLALDTLWQTGLGSDRLADLGLSLGADVPVFVRGFAAWAEGVGERLQAIDLPEPWYVVLTPEAHVSTAAAFGHPELTRNTTPITMRAFFAGGGRNDFEPVVRRLSPAVDAALEWLAQRGSARMTGTGACVFMACPDRHEAERILAQAPAAGFISRGLNRSPAHVALDRILRPHRI</sequence>
<comment type="catalytic activity">
    <reaction evidence="10">
        <text>4-CDP-2-C-methyl-D-erythritol + ATP = 4-CDP-2-C-methyl-D-erythritol 2-phosphate + ADP + H(+)</text>
        <dbReference type="Rhea" id="RHEA:18437"/>
        <dbReference type="ChEBI" id="CHEBI:15378"/>
        <dbReference type="ChEBI" id="CHEBI:30616"/>
        <dbReference type="ChEBI" id="CHEBI:57823"/>
        <dbReference type="ChEBI" id="CHEBI:57919"/>
        <dbReference type="ChEBI" id="CHEBI:456216"/>
        <dbReference type="EC" id="2.7.1.148"/>
    </reaction>
</comment>
<dbReference type="Gene3D" id="3.30.230.10">
    <property type="match status" value="1"/>
</dbReference>
<gene>
    <name evidence="10" type="primary">ispE</name>
    <name evidence="13" type="ORF">C5O18_03525</name>
</gene>
<name>A0A2P6ATQ4_9GAMM</name>
<comment type="pathway">
    <text evidence="10">Isoprenoid biosynthesis; isopentenyl diphosphate biosynthesis via DXP pathway; isopentenyl diphosphate from 1-deoxy-D-xylulose 5-phosphate: step 3/6.</text>
</comment>
<proteinExistence type="inferred from homology"/>
<dbReference type="PANTHER" id="PTHR43527">
    <property type="entry name" value="4-DIPHOSPHOCYTIDYL-2-C-METHYL-D-ERYTHRITOL KINASE, CHLOROPLASTIC"/>
    <property type="match status" value="1"/>
</dbReference>
<dbReference type="EC" id="2.7.1.148" evidence="2 10"/>
<dbReference type="Pfam" id="PF00288">
    <property type="entry name" value="GHMP_kinases_N"/>
    <property type="match status" value="1"/>
</dbReference>
<dbReference type="Gene3D" id="3.30.70.890">
    <property type="entry name" value="GHMP kinase, C-terminal domain"/>
    <property type="match status" value="1"/>
</dbReference>
<feature type="binding site" evidence="10">
    <location>
        <begin position="94"/>
        <end position="104"/>
    </location>
    <ligand>
        <name>ATP</name>
        <dbReference type="ChEBI" id="CHEBI:30616"/>
    </ligand>
</feature>
<keyword evidence="8 10" id="KW-0414">Isoprene biosynthesis</keyword>
<dbReference type="HAMAP" id="MF_00061">
    <property type="entry name" value="IspE"/>
    <property type="match status" value="1"/>
</dbReference>
<dbReference type="InterPro" id="IPR036554">
    <property type="entry name" value="GHMP_kinase_C_sf"/>
</dbReference>
<evidence type="ECO:0000256" key="8">
    <source>
        <dbReference type="ARBA" id="ARBA00023229"/>
    </source>
</evidence>
<evidence type="ECO:0000256" key="3">
    <source>
        <dbReference type="ARBA" id="ARBA00017473"/>
    </source>
</evidence>
<dbReference type="InterPro" id="IPR014721">
    <property type="entry name" value="Ribsml_uS5_D2-typ_fold_subgr"/>
</dbReference>
<dbReference type="SUPFAM" id="SSF54211">
    <property type="entry name" value="Ribosomal protein S5 domain 2-like"/>
    <property type="match status" value="1"/>
</dbReference>